<comment type="caution">
    <text evidence="2">The sequence shown here is derived from an EMBL/GenBank/DDBJ whole genome shotgun (WGS) entry which is preliminary data.</text>
</comment>
<dbReference type="EMBL" id="FNND01000009">
    <property type="protein sequence ID" value="SDX13222.1"/>
    <property type="molecule type" value="Genomic_DNA"/>
</dbReference>
<evidence type="ECO:0000313" key="2">
    <source>
        <dbReference type="EMBL" id="SDX13222.1"/>
    </source>
</evidence>
<dbReference type="OrthoDB" id="594989at2"/>
<dbReference type="AlphaFoldDB" id="A0A1H2Z6Y9"/>
<name>A0A1H2Z6Y9_9FLAO</name>
<evidence type="ECO:0008006" key="4">
    <source>
        <dbReference type="Google" id="ProtNLM"/>
    </source>
</evidence>
<feature type="transmembrane region" description="Helical" evidence="1">
    <location>
        <begin position="89"/>
        <end position="109"/>
    </location>
</feature>
<dbReference type="Pfam" id="PF14126">
    <property type="entry name" value="DUF4293"/>
    <property type="match status" value="1"/>
</dbReference>
<proteinExistence type="predicted"/>
<keyword evidence="1" id="KW-1133">Transmembrane helix</keyword>
<evidence type="ECO:0000256" key="1">
    <source>
        <dbReference type="SAM" id="Phobius"/>
    </source>
</evidence>
<keyword evidence="1" id="KW-0472">Membrane</keyword>
<gene>
    <name evidence="2" type="ORF">SAMN05444420_10937</name>
</gene>
<dbReference type="Proteomes" id="UP000182771">
    <property type="component" value="Unassembled WGS sequence"/>
</dbReference>
<feature type="transmembrane region" description="Helical" evidence="1">
    <location>
        <begin position="60"/>
        <end position="77"/>
    </location>
</feature>
<feature type="transmembrane region" description="Helical" evidence="1">
    <location>
        <begin position="31"/>
        <end position="48"/>
    </location>
</feature>
<dbReference type="GeneID" id="85018155"/>
<organism evidence="2 3">
    <name type="scientific">Capnocytophaga granulosa</name>
    <dbReference type="NCBI Taxonomy" id="45242"/>
    <lineage>
        <taxon>Bacteria</taxon>
        <taxon>Pseudomonadati</taxon>
        <taxon>Bacteroidota</taxon>
        <taxon>Flavobacteriia</taxon>
        <taxon>Flavobacteriales</taxon>
        <taxon>Flavobacteriaceae</taxon>
        <taxon>Capnocytophaga</taxon>
    </lineage>
</organism>
<evidence type="ECO:0000313" key="3">
    <source>
        <dbReference type="Proteomes" id="UP000182771"/>
    </source>
</evidence>
<reference evidence="2 3" key="1">
    <citation type="submission" date="2016-10" db="EMBL/GenBank/DDBJ databases">
        <authorList>
            <person name="Varghese N."/>
            <person name="Submissions S."/>
        </authorList>
    </citation>
    <scope>NUCLEOTIDE SEQUENCE [LARGE SCALE GENOMIC DNA]</scope>
    <source>
        <strain evidence="2 3">DSM 11449</strain>
    </source>
</reference>
<dbReference type="RefSeq" id="WP_016419305.1">
    <property type="nucleotide sequence ID" value="NZ_CALGWW010000044.1"/>
</dbReference>
<protein>
    <recommendedName>
        <fullName evidence="4">Transcription termination factor Rho</fullName>
    </recommendedName>
</protein>
<keyword evidence="3" id="KW-1185">Reference proteome</keyword>
<accession>A0A1H2Z6Y9</accession>
<sequence>MIQRIQTIYMLIVSLISGVALFFSFGDWPSLLLFGLSALLAIISIFAFKNRQNQFVLNRFNILSNLILLGVFSWRTLQSSGENSFSEKGVQLVVPFISIVFLFLANRAIRRDEELVKSADRLR</sequence>
<dbReference type="InterPro" id="IPR025635">
    <property type="entry name" value="DUF4293"/>
</dbReference>
<feature type="transmembrane region" description="Helical" evidence="1">
    <location>
        <begin position="7"/>
        <end position="25"/>
    </location>
</feature>
<keyword evidence="1" id="KW-0812">Transmembrane</keyword>